<proteinExistence type="predicted"/>
<protein>
    <submittedName>
        <fullName evidence="1">Uncharacterized protein</fullName>
    </submittedName>
</protein>
<accession>A0AAN8LXT6</accession>
<dbReference type="EMBL" id="JAGTTL010000010">
    <property type="protein sequence ID" value="KAK6317589.1"/>
    <property type="molecule type" value="Genomic_DNA"/>
</dbReference>
<evidence type="ECO:0000313" key="1">
    <source>
        <dbReference type="EMBL" id="KAK6317589.1"/>
    </source>
</evidence>
<sequence>MLYFDSRSLVVTGDAIQGGAAESVYIKEVLQLQTAWSLKTLTRILASSLLPPSSSSSSGGQLEWDLFCFLEQGGINVRGSGMKWGAGHMTAV</sequence>
<reference evidence="1 2" key="1">
    <citation type="submission" date="2021-04" db="EMBL/GenBank/DDBJ databases">
        <authorList>
            <person name="De Guttry C."/>
            <person name="Zahm M."/>
            <person name="Klopp C."/>
            <person name="Cabau C."/>
            <person name="Louis A."/>
            <person name="Berthelot C."/>
            <person name="Parey E."/>
            <person name="Roest Crollius H."/>
            <person name="Montfort J."/>
            <person name="Robinson-Rechavi M."/>
            <person name="Bucao C."/>
            <person name="Bouchez O."/>
            <person name="Gislard M."/>
            <person name="Lluch J."/>
            <person name="Milhes M."/>
            <person name="Lampietro C."/>
            <person name="Lopez Roques C."/>
            <person name="Donnadieu C."/>
            <person name="Braasch I."/>
            <person name="Desvignes T."/>
            <person name="Postlethwait J."/>
            <person name="Bobe J."/>
            <person name="Wedekind C."/>
            <person name="Guiguen Y."/>
        </authorList>
    </citation>
    <scope>NUCLEOTIDE SEQUENCE [LARGE SCALE GENOMIC DNA]</scope>
    <source>
        <strain evidence="1">Cs_M1</strain>
        <tissue evidence="1">Blood</tissue>
    </source>
</reference>
<evidence type="ECO:0000313" key="2">
    <source>
        <dbReference type="Proteomes" id="UP001356427"/>
    </source>
</evidence>
<gene>
    <name evidence="1" type="ORF">J4Q44_G00129890</name>
</gene>
<dbReference type="AlphaFoldDB" id="A0AAN8LXT6"/>
<organism evidence="1 2">
    <name type="scientific">Coregonus suidteri</name>
    <dbReference type="NCBI Taxonomy" id="861788"/>
    <lineage>
        <taxon>Eukaryota</taxon>
        <taxon>Metazoa</taxon>
        <taxon>Chordata</taxon>
        <taxon>Craniata</taxon>
        <taxon>Vertebrata</taxon>
        <taxon>Euteleostomi</taxon>
        <taxon>Actinopterygii</taxon>
        <taxon>Neopterygii</taxon>
        <taxon>Teleostei</taxon>
        <taxon>Protacanthopterygii</taxon>
        <taxon>Salmoniformes</taxon>
        <taxon>Salmonidae</taxon>
        <taxon>Coregoninae</taxon>
        <taxon>Coregonus</taxon>
    </lineage>
</organism>
<name>A0AAN8LXT6_9TELE</name>
<comment type="caution">
    <text evidence="1">The sequence shown here is derived from an EMBL/GenBank/DDBJ whole genome shotgun (WGS) entry which is preliminary data.</text>
</comment>
<keyword evidence="2" id="KW-1185">Reference proteome</keyword>
<dbReference type="Proteomes" id="UP001356427">
    <property type="component" value="Unassembled WGS sequence"/>
</dbReference>